<dbReference type="GO" id="GO:0003796">
    <property type="term" value="F:lysozyme activity"/>
    <property type="evidence" value="ECO:0007669"/>
    <property type="project" value="UniProtKB-EC"/>
</dbReference>
<reference evidence="5" key="1">
    <citation type="submission" date="2020-05" db="EMBL/GenBank/DDBJ databases">
        <authorList>
            <person name="Chiriac C."/>
            <person name="Salcher M."/>
            <person name="Ghai R."/>
            <person name="Kavagutti S V."/>
        </authorList>
    </citation>
    <scope>NUCLEOTIDE SEQUENCE</scope>
</reference>
<keyword evidence="4" id="KW-0326">Glycosidase</keyword>
<dbReference type="InterPro" id="IPR023346">
    <property type="entry name" value="Lysozyme-like_dom_sf"/>
</dbReference>
<evidence type="ECO:0000256" key="1">
    <source>
        <dbReference type="ARBA" id="ARBA00022529"/>
    </source>
</evidence>
<evidence type="ECO:0000313" key="5">
    <source>
        <dbReference type="EMBL" id="CAB4192623.1"/>
    </source>
</evidence>
<dbReference type="GO" id="GO:0016998">
    <property type="term" value="P:cell wall macromolecule catabolic process"/>
    <property type="evidence" value="ECO:0007669"/>
    <property type="project" value="InterPro"/>
</dbReference>
<protein>
    <recommendedName>
        <fullName evidence="4">Lysozyme</fullName>
        <ecNumber evidence="4">3.2.1.17</ecNumber>
    </recommendedName>
</protein>
<dbReference type="PANTHER" id="PTHR38107">
    <property type="match status" value="1"/>
</dbReference>
<name>A0A6J5R6Y8_9CAUD</name>
<dbReference type="GO" id="GO:0031640">
    <property type="term" value="P:killing of cells of another organism"/>
    <property type="evidence" value="ECO:0007669"/>
    <property type="project" value="UniProtKB-KW"/>
</dbReference>
<dbReference type="EMBL" id="LR797181">
    <property type="protein sequence ID" value="CAB4192623.1"/>
    <property type="molecule type" value="Genomic_DNA"/>
</dbReference>
<dbReference type="Gene3D" id="1.10.530.40">
    <property type="match status" value="1"/>
</dbReference>
<dbReference type="CDD" id="cd00737">
    <property type="entry name" value="lyz_endolysin_autolysin"/>
    <property type="match status" value="1"/>
</dbReference>
<accession>A0A6J5R6Y8</accession>
<dbReference type="PANTHER" id="PTHR38107:SF3">
    <property type="entry name" value="LYSOZYME RRRD-RELATED"/>
    <property type="match status" value="1"/>
</dbReference>
<keyword evidence="2 4" id="KW-0081">Bacteriolytic enzyme</keyword>
<comment type="similarity">
    <text evidence="4">Belongs to the glycosyl hydrolase 24 family.</text>
</comment>
<proteinExistence type="inferred from homology"/>
<keyword evidence="1 4" id="KW-0929">Antimicrobial</keyword>
<evidence type="ECO:0000256" key="3">
    <source>
        <dbReference type="ARBA" id="ARBA00023200"/>
    </source>
</evidence>
<organism evidence="5">
    <name type="scientific">uncultured Caudovirales phage</name>
    <dbReference type="NCBI Taxonomy" id="2100421"/>
    <lineage>
        <taxon>Viruses</taxon>
        <taxon>Duplodnaviria</taxon>
        <taxon>Heunggongvirae</taxon>
        <taxon>Uroviricota</taxon>
        <taxon>Caudoviricetes</taxon>
        <taxon>Peduoviridae</taxon>
        <taxon>Maltschvirus</taxon>
        <taxon>Maltschvirus maltsch</taxon>
    </lineage>
</organism>
<sequence length="146" mass="16405">MNLGQRGETLIKKIESLSLTSYKKSEKDPWTIGWGHTAGVHEGMTITEAAAEILFKSDVADSEKAVNDLCLNMTQSMFDALVSLCFNVGPRAISGRSTIGRALRRKQWIEAWQGFSLWVRTNNMELGQSRRRALEMILFLADGWPN</sequence>
<keyword evidence="4" id="KW-0378">Hydrolase</keyword>
<dbReference type="SUPFAM" id="SSF53955">
    <property type="entry name" value="Lysozyme-like"/>
    <property type="match status" value="1"/>
</dbReference>
<dbReference type="InterPro" id="IPR033907">
    <property type="entry name" value="Endolysin_autolysin"/>
</dbReference>
<dbReference type="InterPro" id="IPR002196">
    <property type="entry name" value="Glyco_hydro_24"/>
</dbReference>
<evidence type="ECO:0000256" key="2">
    <source>
        <dbReference type="ARBA" id="ARBA00022638"/>
    </source>
</evidence>
<dbReference type="InterPro" id="IPR051018">
    <property type="entry name" value="Bacteriophage_GH24"/>
</dbReference>
<evidence type="ECO:0000256" key="4">
    <source>
        <dbReference type="RuleBase" id="RU003788"/>
    </source>
</evidence>
<comment type="catalytic activity">
    <reaction evidence="4">
        <text>Hydrolysis of (1-&gt;4)-beta-linkages between N-acetylmuramic acid and N-acetyl-D-glucosamine residues in a peptidoglycan and between N-acetyl-D-glucosamine residues in chitodextrins.</text>
        <dbReference type="EC" id="3.2.1.17"/>
    </reaction>
</comment>
<dbReference type="EC" id="3.2.1.17" evidence="4"/>
<keyword evidence="3" id="KW-1035">Host cytoplasm</keyword>
<dbReference type="Pfam" id="PF00959">
    <property type="entry name" value="Phage_lysozyme"/>
    <property type="match status" value="1"/>
</dbReference>
<gene>
    <name evidence="5" type="ORF">UFOVP1244_48</name>
</gene>
<dbReference type="InterPro" id="IPR023347">
    <property type="entry name" value="Lysozyme_dom_sf"/>
</dbReference>
<dbReference type="GO" id="GO:0042742">
    <property type="term" value="P:defense response to bacterium"/>
    <property type="evidence" value="ECO:0007669"/>
    <property type="project" value="UniProtKB-KW"/>
</dbReference>
<dbReference type="GO" id="GO:0009253">
    <property type="term" value="P:peptidoglycan catabolic process"/>
    <property type="evidence" value="ECO:0007669"/>
    <property type="project" value="InterPro"/>
</dbReference>